<dbReference type="PANTHER" id="PTHR38537:SF8">
    <property type="entry name" value="FILAMIN-A"/>
    <property type="match status" value="1"/>
</dbReference>
<sequence>MSYLNMPGDDGLGPRVRDNNDGTICVEYQPKVEGRHEVLMTHNGNAVKGSPFSCVVDTVNGGLVTAFGVGLVGGNSGEEETFTVVAKSGTAKDIDVKIDGPGKVDLNRKDNADGSANFSYMPMTPGAYNVNIKYKGTHIKGSPFVAKVSGEGRKRTQLSLGNSAEYSLKVIEADLVDLVGTIQTPAGNIEPCLLKKMGDGEIGIASFNPRSKGDYKVSVTRHEKHINHSPFRVHIGDKELGHAAGCKVTGAIDKAVANKPNEVIVDTTNAGYGGLSVAIEGPHRSDIECYEAHDRSYTIHYSPHEPGIYILNVRFSDEHVPGSPFLLNVAGDPSGRVRETVTKQMEAAEATNPNKLCEFILQIPGTNPFDMEASVTDPDGCTELCDVMDLEDFHYKIMFTPKVNGVHTLSVKHKGMHISGSPFQYSVGQLNMGGSHKVQVGGPGLEKGEVGSWNVANIYTREAGPGLLSFGVEGPTKAEITLENRPNGFLGAKYKVKKPGMHGLHIKFDDKHIPGSPFMVNIAPDSGTARLVTVSALRDRNLQVDKPNTFTVNFNGATGKLHASVRTPSGGHEDCFVQEMDSGMFGVRYIPKENGVHYVDVKLNDSHIPDSPFALMVGSCAADPAMVSASGEGLEHAKCGVKNKFVVHTAGAGSGLLAVTVDGPSKVALSCKELDDGYEFTFNPFCPGDYLITVKYGNIPIAGSPYKSNVSDETGCYSKGAGRKSSPIMEQSTMMIETVEKKAGLGGKIRKFRGDASKVVAKGQGLKKAFTNRLQTFNIDTKEAGEALLMVGMIAPSGHPEAELSVKKTTNTNYAISYKVTEIGDHVLHVKWGDDDIPGSPFVLST</sequence>
<comment type="caution">
    <text evidence="8">The sequence shown here is derived from an EMBL/GenBank/DDBJ whole genome shotgun (WGS) entry which is preliminary data.</text>
</comment>
<feature type="repeat" description="Filamin" evidence="7">
    <location>
        <begin position="358"/>
        <end position="427"/>
    </location>
</feature>
<dbReference type="FunFam" id="2.60.40.10:FF:000092">
    <property type="entry name" value="Filamin-B isoform B"/>
    <property type="match status" value="1"/>
</dbReference>
<evidence type="ECO:0000313" key="8">
    <source>
        <dbReference type="EMBL" id="KAK7113042.1"/>
    </source>
</evidence>
<dbReference type="Pfam" id="PF00630">
    <property type="entry name" value="Filamin"/>
    <property type="match status" value="9"/>
</dbReference>
<keyword evidence="6" id="KW-0206">Cytoskeleton</keyword>
<accession>A0AAN9GLK1</accession>
<feature type="repeat" description="Filamin" evidence="7">
    <location>
        <begin position="619"/>
        <end position="710"/>
    </location>
</feature>
<organism evidence="8 9">
    <name type="scientific">Littorina saxatilis</name>
    <dbReference type="NCBI Taxonomy" id="31220"/>
    <lineage>
        <taxon>Eukaryota</taxon>
        <taxon>Metazoa</taxon>
        <taxon>Spiralia</taxon>
        <taxon>Lophotrochozoa</taxon>
        <taxon>Mollusca</taxon>
        <taxon>Gastropoda</taxon>
        <taxon>Caenogastropoda</taxon>
        <taxon>Littorinimorpha</taxon>
        <taxon>Littorinoidea</taxon>
        <taxon>Littorinidae</taxon>
        <taxon>Littorina</taxon>
    </lineage>
</organism>
<dbReference type="InterPro" id="IPR001298">
    <property type="entry name" value="Filamin/ABP280_rpt"/>
</dbReference>
<evidence type="ECO:0000256" key="7">
    <source>
        <dbReference type="PROSITE-ProRule" id="PRU00087"/>
    </source>
</evidence>
<dbReference type="PANTHER" id="PTHR38537">
    <property type="entry name" value="JITTERBUG, ISOFORM N"/>
    <property type="match status" value="1"/>
</dbReference>
<feature type="repeat" description="Filamin" evidence="7">
    <location>
        <begin position="238"/>
        <end position="329"/>
    </location>
</feature>
<dbReference type="InterPro" id="IPR013783">
    <property type="entry name" value="Ig-like_fold"/>
</dbReference>
<feature type="repeat" description="Filamin" evidence="7">
    <location>
        <begin position="751"/>
        <end position="846"/>
    </location>
</feature>
<proteinExistence type="inferred from homology"/>
<keyword evidence="3" id="KW-0963">Cytoplasm</keyword>
<dbReference type="InterPro" id="IPR014756">
    <property type="entry name" value="Ig_E-set"/>
</dbReference>
<evidence type="ECO:0000256" key="4">
    <source>
        <dbReference type="ARBA" id="ARBA00022737"/>
    </source>
</evidence>
<comment type="similarity">
    <text evidence="2">Belongs to the filamin family.</text>
</comment>
<dbReference type="Gene3D" id="2.60.40.10">
    <property type="entry name" value="Immunoglobulins"/>
    <property type="match status" value="9"/>
</dbReference>
<dbReference type="SMART" id="SM00557">
    <property type="entry name" value="IG_FLMN"/>
    <property type="match status" value="8"/>
</dbReference>
<feature type="repeat" description="Filamin" evidence="7">
    <location>
        <begin position="146"/>
        <end position="235"/>
    </location>
</feature>
<evidence type="ECO:0000256" key="6">
    <source>
        <dbReference type="ARBA" id="ARBA00023212"/>
    </source>
</evidence>
<dbReference type="GO" id="GO:0005856">
    <property type="term" value="C:cytoskeleton"/>
    <property type="evidence" value="ECO:0007669"/>
    <property type="project" value="UniProtKB-SubCell"/>
</dbReference>
<dbReference type="InterPro" id="IPR044801">
    <property type="entry name" value="Filamin"/>
</dbReference>
<reference evidence="8 9" key="1">
    <citation type="submission" date="2024-02" db="EMBL/GenBank/DDBJ databases">
        <title>Chromosome-scale genome assembly of the rough periwinkle Littorina saxatilis.</title>
        <authorList>
            <person name="De Jode A."/>
            <person name="Faria R."/>
            <person name="Formenti G."/>
            <person name="Sims Y."/>
            <person name="Smith T.P."/>
            <person name="Tracey A."/>
            <person name="Wood J.M.D."/>
            <person name="Zagrodzka Z.B."/>
            <person name="Johannesson K."/>
            <person name="Butlin R.K."/>
            <person name="Leder E.H."/>
        </authorList>
    </citation>
    <scope>NUCLEOTIDE SEQUENCE [LARGE SCALE GENOMIC DNA]</scope>
    <source>
        <strain evidence="8">Snail1</strain>
        <tissue evidence="8">Muscle</tissue>
    </source>
</reference>
<keyword evidence="5" id="KW-0009">Actin-binding</keyword>
<dbReference type="PROSITE" id="PS50194">
    <property type="entry name" value="FILAMIN_REPEAT"/>
    <property type="match status" value="9"/>
</dbReference>
<dbReference type="InterPro" id="IPR017868">
    <property type="entry name" value="Filamin/ABP280_repeat-like"/>
</dbReference>
<name>A0AAN9GLK1_9CAEN</name>
<feature type="repeat" description="Filamin" evidence="7">
    <location>
        <begin position="1"/>
        <end position="56"/>
    </location>
</feature>
<dbReference type="FunFam" id="2.60.40.10:FF:000096">
    <property type="entry name" value="filamin-C isoform X2"/>
    <property type="match status" value="1"/>
</dbReference>
<gene>
    <name evidence="8" type="ORF">V1264_012401</name>
</gene>
<dbReference type="SUPFAM" id="SSF81296">
    <property type="entry name" value="E set domains"/>
    <property type="match status" value="9"/>
</dbReference>
<feature type="repeat" description="Filamin" evidence="7">
    <location>
        <begin position="523"/>
        <end position="617"/>
    </location>
</feature>
<comment type="subcellular location">
    <subcellularLocation>
        <location evidence="1">Cytoplasm</location>
        <location evidence="1">Cytoskeleton</location>
    </subcellularLocation>
</comment>
<protein>
    <submittedName>
        <fullName evidence="8">Uncharacterized protein</fullName>
    </submittedName>
</protein>
<evidence type="ECO:0000256" key="3">
    <source>
        <dbReference type="ARBA" id="ARBA00022490"/>
    </source>
</evidence>
<feature type="repeat" description="Filamin" evidence="7">
    <location>
        <begin position="56"/>
        <end position="148"/>
    </location>
</feature>
<evidence type="ECO:0000256" key="2">
    <source>
        <dbReference type="ARBA" id="ARBA00009238"/>
    </source>
</evidence>
<evidence type="ECO:0000256" key="1">
    <source>
        <dbReference type="ARBA" id="ARBA00004245"/>
    </source>
</evidence>
<dbReference type="Proteomes" id="UP001374579">
    <property type="component" value="Unassembled WGS sequence"/>
</dbReference>
<dbReference type="GO" id="GO:0030036">
    <property type="term" value="P:actin cytoskeleton organization"/>
    <property type="evidence" value="ECO:0007669"/>
    <property type="project" value="InterPro"/>
</dbReference>
<keyword evidence="9" id="KW-1185">Reference proteome</keyword>
<dbReference type="EMBL" id="JBAMIC010000002">
    <property type="protein sequence ID" value="KAK7113042.1"/>
    <property type="molecule type" value="Genomic_DNA"/>
</dbReference>
<feature type="repeat" description="Filamin" evidence="7">
    <location>
        <begin position="430"/>
        <end position="522"/>
    </location>
</feature>
<keyword evidence="4" id="KW-0677">Repeat</keyword>
<evidence type="ECO:0000313" key="9">
    <source>
        <dbReference type="Proteomes" id="UP001374579"/>
    </source>
</evidence>
<dbReference type="AlphaFoldDB" id="A0AAN9GLK1"/>
<evidence type="ECO:0000256" key="5">
    <source>
        <dbReference type="ARBA" id="ARBA00023203"/>
    </source>
</evidence>
<dbReference type="GO" id="GO:0051015">
    <property type="term" value="F:actin filament binding"/>
    <property type="evidence" value="ECO:0007669"/>
    <property type="project" value="InterPro"/>
</dbReference>